<dbReference type="Proteomes" id="UP001157069">
    <property type="component" value="Unassembled WGS sequence"/>
</dbReference>
<sequence>MARRTDDFRGLTQPSRLRLLAEIQAAPGLLLRELAERTGLHENTVRDHLVVLEAEGLVTHRTRHGGTRGRPPESYFPVRRADANPEAARRVEQATRHGDLLRRMNAGAAHAGLDDDALHQVDTLYEHLDDSGFEPELDEVALEIDLTPCPFLPIADGDQELVCRVHERLIDDTLSQVPGPVRLTLLEPRLTHELCRVHLGLATAASSESDADAASES</sequence>
<evidence type="ECO:0008006" key="3">
    <source>
        <dbReference type="Google" id="ProtNLM"/>
    </source>
</evidence>
<name>A0ABQ6JZV7_9MICO</name>
<gene>
    <name evidence="1" type="ORF">GCM10025869_31730</name>
</gene>
<accession>A0ABQ6JZV7</accession>
<dbReference type="RefSeq" id="WP_284301418.1">
    <property type="nucleotide sequence ID" value="NZ_BSVA01000001.1"/>
</dbReference>
<dbReference type="Gene3D" id="1.10.10.10">
    <property type="entry name" value="Winged helix-like DNA-binding domain superfamily/Winged helix DNA-binding domain"/>
    <property type="match status" value="1"/>
</dbReference>
<dbReference type="InterPro" id="IPR011991">
    <property type="entry name" value="ArsR-like_HTH"/>
</dbReference>
<keyword evidence="2" id="KW-1185">Reference proteome</keyword>
<proteinExistence type="predicted"/>
<dbReference type="InterPro" id="IPR036390">
    <property type="entry name" value="WH_DNA-bd_sf"/>
</dbReference>
<comment type="caution">
    <text evidence="1">The sequence shown here is derived from an EMBL/GenBank/DDBJ whole genome shotgun (WGS) entry which is preliminary data.</text>
</comment>
<protein>
    <recommendedName>
        <fullName evidence="3">ArsR family transcriptional regulator</fullName>
    </recommendedName>
</protein>
<dbReference type="EMBL" id="BSVA01000001">
    <property type="protein sequence ID" value="GMA92644.1"/>
    <property type="molecule type" value="Genomic_DNA"/>
</dbReference>
<dbReference type="CDD" id="cd00090">
    <property type="entry name" value="HTH_ARSR"/>
    <property type="match status" value="1"/>
</dbReference>
<organism evidence="1 2">
    <name type="scientific">Homoserinibacter gongjuensis</name>
    <dbReference type="NCBI Taxonomy" id="1162968"/>
    <lineage>
        <taxon>Bacteria</taxon>
        <taxon>Bacillati</taxon>
        <taxon>Actinomycetota</taxon>
        <taxon>Actinomycetes</taxon>
        <taxon>Micrococcales</taxon>
        <taxon>Microbacteriaceae</taxon>
        <taxon>Homoserinibacter</taxon>
    </lineage>
</organism>
<evidence type="ECO:0000313" key="2">
    <source>
        <dbReference type="Proteomes" id="UP001157069"/>
    </source>
</evidence>
<reference evidence="2" key="1">
    <citation type="journal article" date="2019" name="Int. J. Syst. Evol. Microbiol.">
        <title>The Global Catalogue of Microorganisms (GCM) 10K type strain sequencing project: providing services to taxonomists for standard genome sequencing and annotation.</title>
        <authorList>
            <consortium name="The Broad Institute Genomics Platform"/>
            <consortium name="The Broad Institute Genome Sequencing Center for Infectious Disease"/>
            <person name="Wu L."/>
            <person name="Ma J."/>
        </authorList>
    </citation>
    <scope>NUCLEOTIDE SEQUENCE [LARGE SCALE GENOMIC DNA]</scope>
    <source>
        <strain evidence="2">NBRC 108755</strain>
    </source>
</reference>
<dbReference type="InterPro" id="IPR036388">
    <property type="entry name" value="WH-like_DNA-bd_sf"/>
</dbReference>
<dbReference type="Pfam" id="PF12840">
    <property type="entry name" value="HTH_20"/>
    <property type="match status" value="1"/>
</dbReference>
<evidence type="ECO:0000313" key="1">
    <source>
        <dbReference type="EMBL" id="GMA92644.1"/>
    </source>
</evidence>
<dbReference type="SUPFAM" id="SSF46785">
    <property type="entry name" value="Winged helix' DNA-binding domain"/>
    <property type="match status" value="1"/>
</dbReference>